<evidence type="ECO:0000256" key="1">
    <source>
        <dbReference type="ARBA" id="ARBA00022679"/>
    </source>
</evidence>
<evidence type="ECO:0000313" key="2">
    <source>
        <dbReference type="EMBL" id="RKG38057.1"/>
    </source>
</evidence>
<evidence type="ECO:0000313" key="3">
    <source>
        <dbReference type="Proteomes" id="UP000280405"/>
    </source>
</evidence>
<dbReference type="EMBL" id="RAXT01000014">
    <property type="protein sequence ID" value="RKG38057.1"/>
    <property type="molecule type" value="Genomic_DNA"/>
</dbReference>
<dbReference type="GO" id="GO:0009103">
    <property type="term" value="P:lipopolysaccharide biosynthetic process"/>
    <property type="evidence" value="ECO:0007669"/>
    <property type="project" value="TreeGrafter"/>
</dbReference>
<keyword evidence="1 2" id="KW-0808">Transferase</keyword>
<accession>A0A3A8ET78</accession>
<dbReference type="PANTHER" id="PTHR46401:SF2">
    <property type="entry name" value="GLYCOSYLTRANSFERASE WBBK-RELATED"/>
    <property type="match status" value="1"/>
</dbReference>
<dbReference type="AlphaFoldDB" id="A0A3A8ET78"/>
<name>A0A3A8ET78_9GAMM</name>
<dbReference type="OrthoDB" id="258796at2"/>
<dbReference type="Pfam" id="PF13692">
    <property type="entry name" value="Glyco_trans_1_4"/>
    <property type="match status" value="1"/>
</dbReference>
<protein>
    <submittedName>
        <fullName evidence="2">Glycosyltransferase</fullName>
    </submittedName>
</protein>
<dbReference type="RefSeq" id="WP_120383959.1">
    <property type="nucleotide sequence ID" value="NZ_RAXT01000014.1"/>
</dbReference>
<dbReference type="PANTHER" id="PTHR46401">
    <property type="entry name" value="GLYCOSYLTRANSFERASE WBBK-RELATED"/>
    <property type="match status" value="1"/>
</dbReference>
<dbReference type="SUPFAM" id="SSF53756">
    <property type="entry name" value="UDP-Glycosyltransferase/glycogen phosphorylase"/>
    <property type="match status" value="1"/>
</dbReference>
<sequence>MDILFIGKRFYTNRDAYSEKFGRIYQLPYHWSKKTKTKLWLIDYHTKEKIEDTDDQLKISSTAIFSFSFIFKLISIIIFERPKTIVASGDCYIGLLGLILSKICFSKFVFDVYDKYDAFKGYRNFGFKNLLLFLIKNSKINFFASKLLAKEIHCNIPYKIIPNGINYHNFIISTKNSTREKLKLDQEILIIGYIGSIEYERGITDLIHAVKTIKQEDQFKNLTLLIAGKNSHNINLDYDFIKYLGNLNFNEVPSVLSACDILAIPYRRSEQINYGTSCKIVEYIATQKPIVATESANILEDFPVYQNQLPNDYLAKCNNINSLIETIKKQITQPIILECIIEMSWDTISDKALNSLMEER</sequence>
<dbReference type="Proteomes" id="UP000280405">
    <property type="component" value="Unassembled WGS sequence"/>
</dbReference>
<proteinExistence type="predicted"/>
<dbReference type="GO" id="GO:0016757">
    <property type="term" value="F:glycosyltransferase activity"/>
    <property type="evidence" value="ECO:0007669"/>
    <property type="project" value="TreeGrafter"/>
</dbReference>
<reference evidence="2 3" key="1">
    <citation type="submission" date="2018-09" db="EMBL/GenBank/DDBJ databases">
        <title>The draft genome of Acinetobacter spp. strains.</title>
        <authorList>
            <person name="Qin J."/>
            <person name="Feng Y."/>
            <person name="Zong Z."/>
        </authorList>
    </citation>
    <scope>NUCLEOTIDE SEQUENCE [LARGE SCALE GENOMIC DNA]</scope>
    <source>
        <strain evidence="2 3">WCHAc060115</strain>
    </source>
</reference>
<comment type="caution">
    <text evidence="2">The sequence shown here is derived from an EMBL/GenBank/DDBJ whole genome shotgun (WGS) entry which is preliminary data.</text>
</comment>
<organism evidence="2 3">
    <name type="scientific">Acinetobacter rongchengensis</name>
    <dbReference type="NCBI Taxonomy" id="2419601"/>
    <lineage>
        <taxon>Bacteria</taxon>
        <taxon>Pseudomonadati</taxon>
        <taxon>Pseudomonadota</taxon>
        <taxon>Gammaproteobacteria</taxon>
        <taxon>Moraxellales</taxon>
        <taxon>Moraxellaceae</taxon>
        <taxon>Acinetobacter</taxon>
    </lineage>
</organism>
<keyword evidence="3" id="KW-1185">Reference proteome</keyword>
<dbReference type="Gene3D" id="3.40.50.2000">
    <property type="entry name" value="Glycogen Phosphorylase B"/>
    <property type="match status" value="2"/>
</dbReference>
<gene>
    <name evidence="2" type="ORF">D7V20_08995</name>
</gene>